<dbReference type="GO" id="GO:0009432">
    <property type="term" value="P:SOS response"/>
    <property type="evidence" value="ECO:0007669"/>
    <property type="project" value="TreeGrafter"/>
</dbReference>
<dbReference type="InterPro" id="IPR003395">
    <property type="entry name" value="RecF/RecN/SMC_N"/>
</dbReference>
<dbReference type="Proteomes" id="UP000196258">
    <property type="component" value="Unassembled WGS sequence"/>
</dbReference>
<dbReference type="GO" id="GO:0006281">
    <property type="term" value="P:DNA repair"/>
    <property type="evidence" value="ECO:0007669"/>
    <property type="project" value="UniProtKB-KW"/>
</dbReference>
<evidence type="ECO:0000256" key="3">
    <source>
        <dbReference type="ARBA" id="ARBA00021315"/>
    </source>
</evidence>
<name>A0A1Y4QL59_9FIRM</name>
<proteinExistence type="inferred from homology"/>
<dbReference type="PIRSF" id="PIRSF003128">
    <property type="entry name" value="RecN"/>
    <property type="match status" value="1"/>
</dbReference>
<dbReference type="SUPFAM" id="SSF52540">
    <property type="entry name" value="P-loop containing nucleoside triphosphate hydrolases"/>
    <property type="match status" value="1"/>
</dbReference>
<comment type="caution">
    <text evidence="11">The sequence shown here is derived from an EMBL/GenBank/DDBJ whole genome shotgun (WGS) entry which is preliminary data.</text>
</comment>
<dbReference type="GO" id="GO:0006310">
    <property type="term" value="P:DNA recombination"/>
    <property type="evidence" value="ECO:0007669"/>
    <property type="project" value="InterPro"/>
</dbReference>
<feature type="domain" description="RecF/RecN/SMC N-terminal" evidence="10">
    <location>
        <begin position="1"/>
        <end position="506"/>
    </location>
</feature>
<dbReference type="GO" id="GO:0005524">
    <property type="term" value="F:ATP binding"/>
    <property type="evidence" value="ECO:0007669"/>
    <property type="project" value="UniProtKB-KW"/>
</dbReference>
<evidence type="ECO:0000259" key="10">
    <source>
        <dbReference type="Pfam" id="PF02463"/>
    </source>
</evidence>
<keyword evidence="6" id="KW-0067">ATP-binding</keyword>
<gene>
    <name evidence="11" type="ORF">B5E91_04770</name>
</gene>
<organism evidence="11 12">
    <name type="scientific">Thomasclavelia spiroformis</name>
    <dbReference type="NCBI Taxonomy" id="29348"/>
    <lineage>
        <taxon>Bacteria</taxon>
        <taxon>Bacillati</taxon>
        <taxon>Bacillota</taxon>
        <taxon>Erysipelotrichia</taxon>
        <taxon>Erysipelotrichales</taxon>
        <taxon>Coprobacillaceae</taxon>
        <taxon>Thomasclavelia</taxon>
    </lineage>
</organism>
<dbReference type="InterPro" id="IPR004604">
    <property type="entry name" value="DNA_recomb/repair_RecN"/>
</dbReference>
<evidence type="ECO:0000256" key="5">
    <source>
        <dbReference type="ARBA" id="ARBA00022763"/>
    </source>
</evidence>
<dbReference type="InterPro" id="IPR027417">
    <property type="entry name" value="P-loop_NTPase"/>
</dbReference>
<dbReference type="Pfam" id="PF02463">
    <property type="entry name" value="SMC_N"/>
    <property type="match status" value="1"/>
</dbReference>
<keyword evidence="7 9" id="KW-0234">DNA repair</keyword>
<dbReference type="EMBL" id="NFLB01000004">
    <property type="protein sequence ID" value="OUQ05731.1"/>
    <property type="molecule type" value="Genomic_DNA"/>
</dbReference>
<dbReference type="PANTHER" id="PTHR11059">
    <property type="entry name" value="DNA REPAIR PROTEIN RECN"/>
    <property type="match status" value="1"/>
</dbReference>
<sequence>MLESIYIENFAIIDQLQIDFHDQMTVLTGETGAGKSIIIDAIGQLCGNRSQTSFIKSDANESFIEGVFSIKDNSSILDKLREYRIEYDDKLIVSKSFNRNNKTTIKINYRNVSTMALKSIMKELIDIHSQFETHTLFDSNNHINILDDYIGKPLVSLKQKYKEVYQKYIDIKKTYQKAVEEELSDEQLEYYQSQLSEINSLNLTEIDEEKLEAEKKRLLDFEKTNEKINNYRQYMEGNQGILSLLSSALNELEALNQQANYQQIYEQMYDLYYNLIDLNDAILDEYNRNDFDEFRLNEIQETLFKLNRLKRKYGQSINAILNAKKEIEDKILSFTNRETYINDLKSKLDSILIQVNQSAKEITTLRKQKALEFTNKVMEQLKSLYLEKVVFEIDFQKSSLQKNGQDIITFLVSTNSGQTLQPLNKIASGGEMSRIMLAIKTLSLSSGSLETIIFDEADSGVSGKVAESIGAKMKYIAKKYQVLCISHLAQVASFANHHYLIEKTSNDDNTSVKVSELSEEKSILEIAKLISGKDISKESIDHAKKLKLSNE</sequence>
<keyword evidence="5 9" id="KW-0227">DNA damage</keyword>
<dbReference type="RefSeq" id="WP_087255669.1">
    <property type="nucleotide sequence ID" value="NZ_CAMMFM010000008.1"/>
</dbReference>
<dbReference type="CDD" id="cd03241">
    <property type="entry name" value="ABC_RecN"/>
    <property type="match status" value="2"/>
</dbReference>
<dbReference type="Gene3D" id="3.40.50.300">
    <property type="entry name" value="P-loop containing nucleotide triphosphate hydrolases"/>
    <property type="match status" value="2"/>
</dbReference>
<dbReference type="GO" id="GO:0043590">
    <property type="term" value="C:bacterial nucleoid"/>
    <property type="evidence" value="ECO:0007669"/>
    <property type="project" value="TreeGrafter"/>
</dbReference>
<evidence type="ECO:0000256" key="1">
    <source>
        <dbReference type="ARBA" id="ARBA00003618"/>
    </source>
</evidence>
<comment type="function">
    <text evidence="1 9">May be involved in recombinational repair of damaged DNA.</text>
</comment>
<keyword evidence="4" id="KW-0547">Nucleotide-binding</keyword>
<dbReference type="PANTHER" id="PTHR11059:SF0">
    <property type="entry name" value="DNA REPAIR PROTEIN RECN"/>
    <property type="match status" value="1"/>
</dbReference>
<evidence type="ECO:0000256" key="4">
    <source>
        <dbReference type="ARBA" id="ARBA00022741"/>
    </source>
</evidence>
<dbReference type="AlphaFoldDB" id="A0A1Y4QL59"/>
<evidence type="ECO:0000256" key="8">
    <source>
        <dbReference type="ARBA" id="ARBA00033408"/>
    </source>
</evidence>
<comment type="similarity">
    <text evidence="2 9">Belongs to the RecN family.</text>
</comment>
<evidence type="ECO:0000256" key="9">
    <source>
        <dbReference type="PIRNR" id="PIRNR003128"/>
    </source>
</evidence>
<evidence type="ECO:0000256" key="2">
    <source>
        <dbReference type="ARBA" id="ARBA00009441"/>
    </source>
</evidence>
<reference evidence="12" key="1">
    <citation type="submission" date="2017-04" db="EMBL/GenBank/DDBJ databases">
        <title>Function of individual gut microbiota members based on whole genome sequencing of pure cultures obtained from chicken caecum.</title>
        <authorList>
            <person name="Medvecky M."/>
            <person name="Cejkova D."/>
            <person name="Polansky O."/>
            <person name="Karasova D."/>
            <person name="Kubasova T."/>
            <person name="Cizek A."/>
            <person name="Rychlik I."/>
        </authorList>
    </citation>
    <scope>NUCLEOTIDE SEQUENCE [LARGE SCALE GENOMIC DNA]</scope>
    <source>
        <strain evidence="12">An149</strain>
    </source>
</reference>
<evidence type="ECO:0000313" key="11">
    <source>
        <dbReference type="EMBL" id="OUQ05731.1"/>
    </source>
</evidence>
<evidence type="ECO:0000256" key="7">
    <source>
        <dbReference type="ARBA" id="ARBA00023204"/>
    </source>
</evidence>
<evidence type="ECO:0000256" key="6">
    <source>
        <dbReference type="ARBA" id="ARBA00022840"/>
    </source>
</evidence>
<protein>
    <recommendedName>
        <fullName evidence="3 9">DNA repair protein RecN</fullName>
    </recommendedName>
    <alternativeName>
        <fullName evidence="8 9">Recombination protein N</fullName>
    </alternativeName>
</protein>
<evidence type="ECO:0000313" key="12">
    <source>
        <dbReference type="Proteomes" id="UP000196258"/>
    </source>
</evidence>
<dbReference type="NCBIfam" id="TIGR00634">
    <property type="entry name" value="recN"/>
    <property type="match status" value="1"/>
</dbReference>
<accession>A0A1Y4QL59</accession>